<protein>
    <recommendedName>
        <fullName evidence="1">Peptidoglycan binding-like domain-containing protein</fullName>
    </recommendedName>
</protein>
<reference evidence="2 3" key="1">
    <citation type="submission" date="2019-10" db="EMBL/GenBank/DDBJ databases">
        <title>Streptomyces smaragdinus sp. nov. and Streptomyces fabii sp. nov., isolated from the gut of fungus growing-termite Macrotermes natalensis.</title>
        <authorList>
            <person name="Schwitalla J."/>
            <person name="Benndorf R."/>
            <person name="Martin K."/>
            <person name="De Beer W."/>
            <person name="Kaster A.-K."/>
            <person name="Vollmers J."/>
            <person name="Poulsen M."/>
            <person name="Beemelmanns C."/>
        </authorList>
    </citation>
    <scope>NUCLEOTIDE SEQUENCE [LARGE SCALE GENOMIC DNA]</scope>
    <source>
        <strain evidence="2 3">RB5</strain>
    </source>
</reference>
<dbReference type="InterPro" id="IPR002477">
    <property type="entry name" value="Peptidoglycan-bd-like"/>
</dbReference>
<dbReference type="InterPro" id="IPR036366">
    <property type="entry name" value="PGBDSf"/>
</dbReference>
<dbReference type="Pfam" id="PF01471">
    <property type="entry name" value="PG_binding_1"/>
    <property type="match status" value="1"/>
</dbReference>
<sequence length="116" mass="12492">MNPCDDYAAVETAAGTVWLPVCSGTDTTCELRWEHQGPEHKSPAALALQVSLNQCYNQGLTEDGYFGPVTEAALKRVQAQIGAFVDGVYGPFTRDAMLHAGTWGDERIRYNGPGGT</sequence>
<dbReference type="Proteomes" id="UP000466345">
    <property type="component" value="Unassembled WGS sequence"/>
</dbReference>
<name>A0A7K0CBX4_9ACTN</name>
<proteinExistence type="predicted"/>
<dbReference type="SUPFAM" id="SSF47090">
    <property type="entry name" value="PGBD-like"/>
    <property type="match status" value="1"/>
</dbReference>
<keyword evidence="3" id="KW-1185">Reference proteome</keyword>
<evidence type="ECO:0000313" key="3">
    <source>
        <dbReference type="Proteomes" id="UP000466345"/>
    </source>
</evidence>
<dbReference type="InterPro" id="IPR036365">
    <property type="entry name" value="PGBD-like_sf"/>
</dbReference>
<dbReference type="EMBL" id="WEGJ01000002">
    <property type="protein sequence ID" value="MQY10903.1"/>
    <property type="molecule type" value="Genomic_DNA"/>
</dbReference>
<organism evidence="2 3">
    <name type="scientific">Streptomyces smaragdinus</name>
    <dbReference type="NCBI Taxonomy" id="2585196"/>
    <lineage>
        <taxon>Bacteria</taxon>
        <taxon>Bacillati</taxon>
        <taxon>Actinomycetota</taxon>
        <taxon>Actinomycetes</taxon>
        <taxon>Kitasatosporales</taxon>
        <taxon>Streptomycetaceae</taxon>
        <taxon>Streptomyces</taxon>
    </lineage>
</organism>
<dbReference type="AlphaFoldDB" id="A0A7K0CBX4"/>
<comment type="caution">
    <text evidence="2">The sequence shown here is derived from an EMBL/GenBank/DDBJ whole genome shotgun (WGS) entry which is preliminary data.</text>
</comment>
<dbReference type="OrthoDB" id="3828307at2"/>
<dbReference type="RefSeq" id="WP_153450200.1">
    <property type="nucleotide sequence ID" value="NZ_WEGJ01000002.1"/>
</dbReference>
<feature type="domain" description="Peptidoglycan binding-like" evidence="1">
    <location>
        <begin position="44"/>
        <end position="97"/>
    </location>
</feature>
<dbReference type="Gene3D" id="1.10.101.10">
    <property type="entry name" value="PGBD-like superfamily/PGBD"/>
    <property type="match status" value="1"/>
</dbReference>
<evidence type="ECO:0000259" key="1">
    <source>
        <dbReference type="Pfam" id="PF01471"/>
    </source>
</evidence>
<accession>A0A7K0CBX4</accession>
<gene>
    <name evidence="2" type="ORF">SRB5_10160</name>
</gene>
<evidence type="ECO:0000313" key="2">
    <source>
        <dbReference type="EMBL" id="MQY10903.1"/>
    </source>
</evidence>